<organism evidence="6 7">
    <name type="scientific">Sulfurimonas denitrificans (strain ATCC 33889 / DSM 1251)</name>
    <name type="common">Thiomicrospira denitrificans (strain ATCC 33889 / DSM 1251)</name>
    <dbReference type="NCBI Taxonomy" id="326298"/>
    <lineage>
        <taxon>Bacteria</taxon>
        <taxon>Pseudomonadati</taxon>
        <taxon>Campylobacterota</taxon>
        <taxon>Epsilonproteobacteria</taxon>
        <taxon>Campylobacterales</taxon>
        <taxon>Sulfurimonadaceae</taxon>
        <taxon>Sulfurimonas</taxon>
    </lineage>
</organism>
<accession>Q30PS1</accession>
<dbReference type="InterPro" id="IPR023166">
    <property type="entry name" value="BaiN-like_dom_sf"/>
</dbReference>
<evidence type="ECO:0000256" key="3">
    <source>
        <dbReference type="ARBA" id="ARBA00022827"/>
    </source>
</evidence>
<dbReference type="EMBL" id="CP000153">
    <property type="protein sequence ID" value="ABB45010.1"/>
    <property type="molecule type" value="Genomic_DNA"/>
</dbReference>
<dbReference type="RefSeq" id="WP_011373351.1">
    <property type="nucleotide sequence ID" value="NC_007575.1"/>
</dbReference>
<dbReference type="STRING" id="326298.Suden_1736"/>
<evidence type="ECO:0000313" key="7">
    <source>
        <dbReference type="Proteomes" id="UP000002714"/>
    </source>
</evidence>
<dbReference type="PANTHER" id="PTHR42887">
    <property type="entry name" value="OS12G0638800 PROTEIN"/>
    <property type="match status" value="1"/>
</dbReference>
<feature type="domain" description="RsdA/BaiN/AoA(So)-like Rossmann fold-like" evidence="4">
    <location>
        <begin position="5"/>
        <end position="376"/>
    </location>
</feature>
<keyword evidence="7" id="KW-1185">Reference proteome</keyword>
<evidence type="ECO:0000259" key="4">
    <source>
        <dbReference type="Pfam" id="PF03486"/>
    </source>
</evidence>
<dbReference type="SUPFAM" id="SSF51905">
    <property type="entry name" value="FAD/NAD(P)-binding domain"/>
    <property type="match status" value="1"/>
</dbReference>
<dbReference type="AlphaFoldDB" id="Q30PS1"/>
<dbReference type="PANTHER" id="PTHR42887:SF2">
    <property type="entry name" value="OS12G0638800 PROTEIN"/>
    <property type="match status" value="1"/>
</dbReference>
<dbReference type="eggNOG" id="COG2081">
    <property type="taxonomic scope" value="Bacteria"/>
</dbReference>
<keyword evidence="2" id="KW-0285">Flavoprotein</keyword>
<feature type="domain" description="RsdA/BaiN/AoA(So)-like insert" evidence="5">
    <location>
        <begin position="183"/>
        <end position="323"/>
    </location>
</feature>
<dbReference type="SUPFAM" id="SSF160996">
    <property type="entry name" value="HI0933 insert domain-like"/>
    <property type="match status" value="1"/>
</dbReference>
<sequence length="384" mass="42627">MKIYDVLILGAGASSLMCAANLDKKLSVAIVEGNSKIAQKLKISGGSKCNFTNIEVTPNNYEADYDFVCASLEKFSKDDLLHYLHVRGLESELRKERYYFCKKSSDEIIDILKKEIRGVELRLSENILHVSKTELFEVKTSKETLRAKTVVVATGAKSYATLGATDIGLQIAKSFNIKVKDFHPALVGLTIQREQFWMRELSGLSCYVHVRVGDKILKEELLFTHKGISGPAILSASLYWQKGTISLDFLPNSHIFSLLSDSKKLLSSIIPLPKRLSKALLEALGVEDIECKKITAQMREKLQKIHNYEFSPAGNFGFSKAEVCRGGVLSEELNPYTLESLHVQNLHFIGEVVDVTGELGGYNFQWAFSSAVTCATAINEACSL</sequence>
<dbReference type="InterPro" id="IPR057661">
    <property type="entry name" value="RsdA/BaiN/AoA(So)_Rossmann"/>
</dbReference>
<dbReference type="Gene3D" id="3.50.50.60">
    <property type="entry name" value="FAD/NAD(P)-binding domain"/>
    <property type="match status" value="1"/>
</dbReference>
<dbReference type="HOGENOM" id="CLU_025174_2_0_7"/>
<evidence type="ECO:0000256" key="1">
    <source>
        <dbReference type="ARBA" id="ARBA00001974"/>
    </source>
</evidence>
<dbReference type="Pfam" id="PF22780">
    <property type="entry name" value="HI0933_like_1st"/>
    <property type="match status" value="1"/>
</dbReference>
<evidence type="ECO:0000256" key="2">
    <source>
        <dbReference type="ARBA" id="ARBA00022630"/>
    </source>
</evidence>
<dbReference type="OrthoDB" id="9773233at2"/>
<evidence type="ECO:0000313" key="6">
    <source>
        <dbReference type="EMBL" id="ABB45010.1"/>
    </source>
</evidence>
<dbReference type="Proteomes" id="UP000002714">
    <property type="component" value="Chromosome"/>
</dbReference>
<gene>
    <name evidence="6" type="ordered locus">Suden_1736</name>
</gene>
<proteinExistence type="predicted"/>
<name>Q30PS1_SULDN</name>
<dbReference type="InterPro" id="IPR055178">
    <property type="entry name" value="RsdA/BaiN/AoA(So)-like_dom"/>
</dbReference>
<keyword evidence="3" id="KW-0274">FAD</keyword>
<dbReference type="KEGG" id="tdn:Suden_1736"/>
<dbReference type="InterPro" id="IPR004792">
    <property type="entry name" value="BaiN-like"/>
</dbReference>
<reference evidence="6 7" key="1">
    <citation type="journal article" date="2008" name="Appl. Environ. Microbiol.">
        <title>Genome of the epsilonproteobacterial chemolithoautotroph Sulfurimonas denitrificans.</title>
        <authorList>
            <person name="Sievert S.M."/>
            <person name="Scott K.M."/>
            <person name="Klotz M.G."/>
            <person name="Chain P.S.G."/>
            <person name="Hauser L.J."/>
            <person name="Hemp J."/>
            <person name="Huegler M."/>
            <person name="Land M."/>
            <person name="Lapidus A."/>
            <person name="Larimer F.W."/>
            <person name="Lucas S."/>
            <person name="Malfatti S.A."/>
            <person name="Meyer F."/>
            <person name="Paulsen I.T."/>
            <person name="Ren Q."/>
            <person name="Simon J."/>
            <person name="Bailey K."/>
            <person name="Diaz E."/>
            <person name="Fitzpatrick K.A."/>
            <person name="Glover B."/>
            <person name="Gwatney N."/>
            <person name="Korajkic A."/>
            <person name="Long A."/>
            <person name="Mobberley J.M."/>
            <person name="Pantry S.N."/>
            <person name="Pazder G."/>
            <person name="Peterson S."/>
            <person name="Quintanilla J.D."/>
            <person name="Sprinkle R."/>
            <person name="Stephens J."/>
            <person name="Thomas P."/>
            <person name="Vaughn R."/>
            <person name="Weber M.J."/>
            <person name="Wooten L.L."/>
        </authorList>
    </citation>
    <scope>NUCLEOTIDE SEQUENCE [LARGE SCALE GENOMIC DNA]</scope>
    <source>
        <strain evidence="7">ATCC 33889 / DSM 1251</strain>
    </source>
</reference>
<dbReference type="Gene3D" id="2.40.30.10">
    <property type="entry name" value="Translation factors"/>
    <property type="match status" value="1"/>
</dbReference>
<dbReference type="NCBIfam" id="TIGR00275">
    <property type="entry name" value="aminoacetone oxidase family FAD-binding enzyme"/>
    <property type="match status" value="1"/>
</dbReference>
<dbReference type="Gene3D" id="1.10.8.260">
    <property type="entry name" value="HI0933 insert domain-like"/>
    <property type="match status" value="1"/>
</dbReference>
<dbReference type="Pfam" id="PF03486">
    <property type="entry name" value="HI0933_like"/>
    <property type="match status" value="1"/>
</dbReference>
<protein>
    <submittedName>
        <fullName evidence="6">HI0933-like protein</fullName>
    </submittedName>
</protein>
<dbReference type="InterPro" id="IPR036188">
    <property type="entry name" value="FAD/NAD-bd_sf"/>
</dbReference>
<comment type="cofactor">
    <cofactor evidence="1">
        <name>FAD</name>
        <dbReference type="ChEBI" id="CHEBI:57692"/>
    </cofactor>
</comment>
<evidence type="ECO:0000259" key="5">
    <source>
        <dbReference type="Pfam" id="PF22780"/>
    </source>
</evidence>